<keyword evidence="7" id="KW-0407">Ion channel</keyword>
<evidence type="ECO:0000256" key="7">
    <source>
        <dbReference type="ARBA" id="ARBA00023303"/>
    </source>
</evidence>
<evidence type="ECO:0000256" key="4">
    <source>
        <dbReference type="ARBA" id="ARBA00022989"/>
    </source>
</evidence>
<dbReference type="GO" id="GO:0034220">
    <property type="term" value="P:monoatomic ion transmembrane transport"/>
    <property type="evidence" value="ECO:0007669"/>
    <property type="project" value="UniProtKB-KW"/>
</dbReference>
<keyword evidence="2" id="KW-0813">Transport</keyword>
<dbReference type="PANTHER" id="PTHR31563:SF10">
    <property type="entry name" value="ION CHANNEL POLLUX-RELATED"/>
    <property type="match status" value="1"/>
</dbReference>
<organism evidence="11 12">
    <name type="scientific">Streptomyces afghaniensis 772</name>
    <dbReference type="NCBI Taxonomy" id="1283301"/>
    <lineage>
        <taxon>Bacteria</taxon>
        <taxon>Bacillati</taxon>
        <taxon>Actinomycetota</taxon>
        <taxon>Actinomycetes</taxon>
        <taxon>Kitasatosporales</taxon>
        <taxon>Streptomycetaceae</taxon>
        <taxon>Streptomyces</taxon>
    </lineage>
</organism>
<comment type="subcellular location">
    <subcellularLocation>
        <location evidence="1">Endomembrane system</location>
        <topology evidence="1">Multi-pass membrane protein</topology>
    </subcellularLocation>
</comment>
<evidence type="ECO:0000256" key="1">
    <source>
        <dbReference type="ARBA" id="ARBA00004127"/>
    </source>
</evidence>
<dbReference type="HOGENOM" id="CLU_012980_1_0_11"/>
<dbReference type="EMBL" id="AOPY01001454">
    <property type="protein sequence ID" value="EPJ38563.1"/>
    <property type="molecule type" value="Genomic_DNA"/>
</dbReference>
<dbReference type="InterPro" id="IPR010420">
    <property type="entry name" value="CASTOR/POLLUX/SYM8_dom"/>
</dbReference>
<dbReference type="PATRIC" id="fig|1283301.3.peg.4334"/>
<keyword evidence="12" id="KW-1185">Reference proteome</keyword>
<evidence type="ECO:0000259" key="10">
    <source>
        <dbReference type="Pfam" id="PF06241"/>
    </source>
</evidence>
<feature type="compositionally biased region" description="Low complexity" evidence="8">
    <location>
        <begin position="616"/>
        <end position="632"/>
    </location>
</feature>
<dbReference type="Pfam" id="PF06241">
    <property type="entry name" value="Castor_Poll_mid"/>
    <property type="match status" value="1"/>
</dbReference>
<evidence type="ECO:0000313" key="11">
    <source>
        <dbReference type="EMBL" id="EPJ38563.1"/>
    </source>
</evidence>
<feature type="transmembrane region" description="Helical" evidence="9">
    <location>
        <begin position="20"/>
        <end position="48"/>
    </location>
</feature>
<keyword evidence="3 9" id="KW-0812">Transmembrane</keyword>
<keyword evidence="4 9" id="KW-1133">Transmembrane helix</keyword>
<dbReference type="PANTHER" id="PTHR31563">
    <property type="entry name" value="ION CHANNEL POLLUX-RELATED"/>
    <property type="match status" value="1"/>
</dbReference>
<feature type="domain" description="CASTOR/POLLUX/SYM8 ion channel conserved" evidence="10">
    <location>
        <begin position="270"/>
        <end position="363"/>
    </location>
</feature>
<dbReference type="Proteomes" id="UP000015001">
    <property type="component" value="Unassembled WGS sequence"/>
</dbReference>
<evidence type="ECO:0000256" key="6">
    <source>
        <dbReference type="ARBA" id="ARBA00023136"/>
    </source>
</evidence>
<dbReference type="SUPFAM" id="SSF51735">
    <property type="entry name" value="NAD(P)-binding Rossmann-fold domains"/>
    <property type="match status" value="1"/>
</dbReference>
<keyword evidence="6 9" id="KW-0472">Membrane</keyword>
<evidence type="ECO:0000256" key="3">
    <source>
        <dbReference type="ARBA" id="ARBA00022692"/>
    </source>
</evidence>
<feature type="transmembrane region" description="Helical" evidence="9">
    <location>
        <begin position="88"/>
        <end position="110"/>
    </location>
</feature>
<reference evidence="11 12" key="1">
    <citation type="submission" date="2013-02" db="EMBL/GenBank/DDBJ databases">
        <title>Draft Genome Sequence of Streptomyces afghaniensis, Which Produces Compounds of the Julimycin B-Complex.</title>
        <authorList>
            <person name="Gruening B.A."/>
            <person name="Praeg A."/>
            <person name="Erxleben A."/>
            <person name="Guenther S."/>
            <person name="Fiedler H.-P."/>
            <person name="Goodfellow M."/>
            <person name="Mueller M."/>
        </authorList>
    </citation>
    <scope>NUCLEOTIDE SEQUENCE [LARGE SCALE GENOMIC DNA]</scope>
    <source>
        <strain evidence="11 12">772</strain>
    </source>
</reference>
<dbReference type="AlphaFoldDB" id="S4MGC9"/>
<dbReference type="InterPro" id="IPR036291">
    <property type="entry name" value="NAD(P)-bd_dom_sf"/>
</dbReference>
<evidence type="ECO:0000256" key="9">
    <source>
        <dbReference type="SAM" id="Phobius"/>
    </source>
</evidence>
<evidence type="ECO:0000256" key="5">
    <source>
        <dbReference type="ARBA" id="ARBA00023065"/>
    </source>
</evidence>
<feature type="region of interest" description="Disordered" evidence="8">
    <location>
        <begin position="606"/>
        <end position="638"/>
    </location>
</feature>
<accession>S4MGC9</accession>
<evidence type="ECO:0000256" key="8">
    <source>
        <dbReference type="SAM" id="MobiDB-lite"/>
    </source>
</evidence>
<dbReference type="GO" id="GO:0012505">
    <property type="term" value="C:endomembrane system"/>
    <property type="evidence" value="ECO:0007669"/>
    <property type="project" value="UniProtKB-SubCell"/>
</dbReference>
<protein>
    <submittedName>
        <fullName evidence="11">Putative ion channel POLLUX</fullName>
    </submittedName>
</protein>
<evidence type="ECO:0000256" key="2">
    <source>
        <dbReference type="ARBA" id="ARBA00022448"/>
    </source>
</evidence>
<keyword evidence="5" id="KW-0406">Ion transport</keyword>
<comment type="caution">
    <text evidence="11">The sequence shown here is derived from an EMBL/GenBank/DDBJ whole genome shotgun (WGS) entry which is preliminary data.</text>
</comment>
<gene>
    <name evidence="11" type="ORF">STAFG_4360</name>
</gene>
<proteinExistence type="predicted"/>
<dbReference type="Gene3D" id="3.40.50.720">
    <property type="entry name" value="NAD(P)-binding Rossmann-like Domain"/>
    <property type="match status" value="2"/>
</dbReference>
<name>S4MGC9_9ACTN</name>
<evidence type="ECO:0000313" key="12">
    <source>
        <dbReference type="Proteomes" id="UP000015001"/>
    </source>
</evidence>
<sequence length="771" mass="82898">MAQRRTPFGDRARYWFDSTLARGAPALVGWMALLCLAIVVPASAVLVWTDPEAPAAVADRLAEVWRLTGETLRLGGATGAPLRVTMSVLLALVALLYVSTLVGLITTALTERLTELRRGRSTVLEQEHVVVLGWSEQVFTVVSELVAANANQRRAAVAVLADRDKTAMEEALSTKVGPLGRTRLICRSGPTTDPAVLTLTSPATAGVVLVLPHDEPDADAEVVKTLLALRAALAGEGTRPPVIAAVRDDRYRLAACLAAGPGGIVLESDTVTARLIVQAARRPGLSLVHQELLDFAGDEFYLIAEPALAGRPFGDALLSYPTSSVVGMMREGTPLLNPPQQTPIAPDDVLIVISRDDDTAWPADCAELVEKAAMASGPSTPALRPERVLLLGWNRRAPLIVDQLRRRARPGSAVDVVADSREVTVRQVSEADTHSGSDLTLTLHHGDITRPEILKRLDVHSYDSVIVLGQDPAPGQPQDDPDNHTLVTLLLLRQLEEATGRELPVVTELIDDRNRALAPISPGADVIISGKLIGLLMAQISQNRHLAAVFEELFSADGTGVRLRPATDYVLPGCETSFATVVAAARHRGECAIGYRSHDGSSTSPGYGVRINLPKRSGAAGRSRTRWSSSARTDGRPRQEWGGVQLRSYIVIAPEAGTSRHRASTALTFHPSPVRSIVIRTRFWSTRAPDTWVLSVTWLTKSRTTTLSGEAETTEAAGVPPEPGAATVAFTTPWYFSAVGATTVFVVLPYSSRKSPVRWARALEKSLSRRR</sequence>
<dbReference type="InterPro" id="IPR044849">
    <property type="entry name" value="CASTOR/POLLUX/SYM8-like"/>
</dbReference>